<evidence type="ECO:0000256" key="9">
    <source>
        <dbReference type="HAMAP-Rule" id="MF_00540"/>
    </source>
</evidence>
<comment type="similarity">
    <text evidence="9">Belongs to the metallo-dependent hydrolases superfamily. Adenosine and AMP deaminases family. Adenosine deaminase subfamily.</text>
</comment>
<dbReference type="InterPro" id="IPR006330">
    <property type="entry name" value="Ado/ade_deaminase"/>
</dbReference>
<accession>A0A4T2GZC5</accession>
<dbReference type="Gene3D" id="3.20.20.140">
    <property type="entry name" value="Metal-dependent hydrolases"/>
    <property type="match status" value="1"/>
</dbReference>
<dbReference type="GO" id="GO:0008270">
    <property type="term" value="F:zinc ion binding"/>
    <property type="evidence" value="ECO:0007669"/>
    <property type="project" value="UniProtKB-UniRule"/>
</dbReference>
<feature type="active site" description="Proton donor" evidence="9">
    <location>
        <position position="203"/>
    </location>
</feature>
<feature type="site" description="Important for catalytic activity" evidence="9">
    <location>
        <position position="223"/>
    </location>
</feature>
<comment type="cofactor">
    <cofactor evidence="9">
        <name>Zn(2+)</name>
        <dbReference type="ChEBI" id="CHEBI:29105"/>
    </cofactor>
    <text evidence="9">Binds 1 zinc ion per subunit.</text>
</comment>
<dbReference type="GO" id="GO:0009117">
    <property type="term" value="P:nucleotide metabolic process"/>
    <property type="evidence" value="ECO:0007669"/>
    <property type="project" value="UniProtKB-KW"/>
</dbReference>
<dbReference type="GO" id="GO:0046103">
    <property type="term" value="P:inosine biosynthetic process"/>
    <property type="evidence" value="ECO:0007669"/>
    <property type="project" value="TreeGrafter"/>
</dbReference>
<dbReference type="NCBIfam" id="TIGR01430">
    <property type="entry name" value="aden_deam"/>
    <property type="match status" value="1"/>
</dbReference>
<feature type="binding site" evidence="9">
    <location>
        <position position="18"/>
    </location>
    <ligand>
        <name>Zn(2+)</name>
        <dbReference type="ChEBI" id="CHEBI:29105"/>
        <note>catalytic</note>
    </ligand>
</feature>
<comment type="caution">
    <text evidence="9">Lacks conserved residue(s) required for the propagation of feature annotation.</text>
</comment>
<dbReference type="GO" id="GO:0004000">
    <property type="term" value="F:adenosine deaminase activity"/>
    <property type="evidence" value="ECO:0007669"/>
    <property type="project" value="UniProtKB-UniRule"/>
</dbReference>
<evidence type="ECO:0000256" key="4">
    <source>
        <dbReference type="ARBA" id="ARBA00022833"/>
    </source>
</evidence>
<evidence type="ECO:0000259" key="10">
    <source>
        <dbReference type="Pfam" id="PF00962"/>
    </source>
</evidence>
<dbReference type="InterPro" id="IPR032466">
    <property type="entry name" value="Metal_Hydrolase"/>
</dbReference>
<feature type="binding site" evidence="9">
    <location>
        <position position="20"/>
    </location>
    <ligand>
        <name>substrate</name>
    </ligand>
</feature>
<dbReference type="InterPro" id="IPR001365">
    <property type="entry name" value="A_deaminase_dom"/>
</dbReference>
<keyword evidence="3 9" id="KW-0378">Hydrolase</keyword>
<comment type="catalytic activity">
    <reaction evidence="8">
        <text>2'-deoxyadenosine + H2O + H(+) = 2'-deoxyinosine + NH4(+)</text>
        <dbReference type="Rhea" id="RHEA:28190"/>
        <dbReference type="ChEBI" id="CHEBI:15377"/>
        <dbReference type="ChEBI" id="CHEBI:15378"/>
        <dbReference type="ChEBI" id="CHEBI:17256"/>
        <dbReference type="ChEBI" id="CHEBI:28938"/>
        <dbReference type="ChEBI" id="CHEBI:28997"/>
        <dbReference type="EC" id="3.5.4.4"/>
    </reaction>
    <physiologicalReaction direction="left-to-right" evidence="8">
        <dbReference type="Rhea" id="RHEA:28191"/>
    </physiologicalReaction>
</comment>
<dbReference type="EC" id="3.5.4.4" evidence="1 9"/>
<evidence type="ECO:0000256" key="1">
    <source>
        <dbReference type="ARBA" id="ARBA00012784"/>
    </source>
</evidence>
<dbReference type="GO" id="GO:0006154">
    <property type="term" value="P:adenosine catabolic process"/>
    <property type="evidence" value="ECO:0007669"/>
    <property type="project" value="TreeGrafter"/>
</dbReference>
<dbReference type="GO" id="GO:0046936">
    <property type="term" value="F:2'-deoxyadenosine deaminase activity"/>
    <property type="evidence" value="ECO:0007669"/>
    <property type="project" value="RHEA"/>
</dbReference>
<keyword evidence="2 9" id="KW-0479">Metal-binding</keyword>
<feature type="binding site" evidence="9">
    <location>
        <position position="16"/>
    </location>
    <ligand>
        <name>Zn(2+)</name>
        <dbReference type="ChEBI" id="CHEBI:29105"/>
        <note>catalytic</note>
    </ligand>
</feature>
<feature type="domain" description="Adenosine deaminase" evidence="10">
    <location>
        <begin position="12"/>
        <end position="334"/>
    </location>
</feature>
<dbReference type="Pfam" id="PF00962">
    <property type="entry name" value="A_deaminase"/>
    <property type="match status" value="1"/>
</dbReference>
<feature type="binding site" evidence="9">
    <location>
        <position position="280"/>
    </location>
    <ligand>
        <name>Zn(2+)</name>
        <dbReference type="ChEBI" id="CHEBI:29105"/>
        <note>catalytic</note>
    </ligand>
</feature>
<feature type="binding site" evidence="9">
    <location>
        <position position="18"/>
    </location>
    <ligand>
        <name>substrate</name>
    </ligand>
</feature>
<evidence type="ECO:0000256" key="8">
    <source>
        <dbReference type="ARBA" id="ARBA00049213"/>
    </source>
</evidence>
<dbReference type="InterPro" id="IPR028893">
    <property type="entry name" value="A_deaminase"/>
</dbReference>
<dbReference type="GO" id="GO:0009168">
    <property type="term" value="P:purine ribonucleoside monophosphate biosynthetic process"/>
    <property type="evidence" value="ECO:0007669"/>
    <property type="project" value="UniProtKB-UniRule"/>
</dbReference>
<dbReference type="AlphaFoldDB" id="A0A4T2GZC5"/>
<dbReference type="EMBL" id="SSXN01000010">
    <property type="protein sequence ID" value="TII04662.1"/>
    <property type="molecule type" value="Genomic_DNA"/>
</dbReference>
<dbReference type="PANTHER" id="PTHR11409:SF43">
    <property type="entry name" value="ADENOSINE DEAMINASE"/>
    <property type="match status" value="1"/>
</dbReference>
<dbReference type="GO" id="GO:0005829">
    <property type="term" value="C:cytosol"/>
    <property type="evidence" value="ECO:0007669"/>
    <property type="project" value="TreeGrafter"/>
</dbReference>
<evidence type="ECO:0000256" key="2">
    <source>
        <dbReference type="ARBA" id="ARBA00022723"/>
    </source>
</evidence>
<dbReference type="PANTHER" id="PTHR11409">
    <property type="entry name" value="ADENOSINE DEAMINASE"/>
    <property type="match status" value="1"/>
</dbReference>
<evidence type="ECO:0000256" key="3">
    <source>
        <dbReference type="ARBA" id="ARBA00022801"/>
    </source>
</evidence>
<proteinExistence type="inferred from homology"/>
<evidence type="ECO:0000256" key="7">
    <source>
        <dbReference type="ARBA" id="ARBA00047989"/>
    </source>
</evidence>
<dbReference type="SUPFAM" id="SSF51556">
    <property type="entry name" value="Metallo-dependent hydrolases"/>
    <property type="match status" value="1"/>
</dbReference>
<protein>
    <recommendedName>
        <fullName evidence="1 9">Adenosine deaminase</fullName>
        <ecNumber evidence="1 9">3.5.4.4</ecNumber>
    </recommendedName>
    <alternativeName>
        <fullName evidence="6 9">Adenosine aminohydrolase</fullName>
    </alternativeName>
</protein>
<dbReference type="GO" id="GO:0043103">
    <property type="term" value="P:hypoxanthine salvage"/>
    <property type="evidence" value="ECO:0007669"/>
    <property type="project" value="TreeGrafter"/>
</dbReference>
<keyword evidence="5 9" id="KW-0546">Nucleotide metabolism</keyword>
<dbReference type="Proteomes" id="UP000305785">
    <property type="component" value="Unassembled WGS sequence"/>
</dbReference>
<keyword evidence="4 9" id="KW-0862">Zinc</keyword>
<reference evidence="11 12" key="1">
    <citation type="submission" date="2019-04" db="EMBL/GenBank/DDBJ databases">
        <title>Genome analysis of Streptococcus suis strain WUSS330.</title>
        <authorList>
            <person name="Chen H."/>
            <person name="Gao X."/>
            <person name="Wu Z."/>
        </authorList>
    </citation>
    <scope>NUCLEOTIDE SEQUENCE [LARGE SCALE GENOMIC DNA]</scope>
    <source>
        <strain evidence="11 12">WUSS330</strain>
    </source>
</reference>
<comment type="caution">
    <text evidence="11">The sequence shown here is derived from an EMBL/GenBank/DDBJ whole genome shotgun (WGS) entry which is preliminary data.</text>
</comment>
<evidence type="ECO:0000313" key="11">
    <source>
        <dbReference type="EMBL" id="TII04662.1"/>
    </source>
</evidence>
<dbReference type="HAMAP" id="MF_00540">
    <property type="entry name" value="A_deaminase"/>
    <property type="match status" value="1"/>
</dbReference>
<sequence>MLTVLNVNELVKTELHCHLDGSLSLGVIRQLAQMAKITIPAEDEALRKLVSVHGKVDSLLAYLKLFDFVRPLLQTASALELAAYDLVRQAAKDKIIYIEVRFAPELSTDQDLTILEAVSAVLVGLNRGQEDFGVVAKLLVCGLKQMKPNQTKELFSAIADLAPKGLVGFDFAGNEADYPTEELRDIIQFTQSLGYPITFHAGECGCVTNVIQALELGIRRIGHGTALTRNPEAIQAFVNSRATLEMCLTSNLQTGAADSIEHFPYQELVEAGANITINTDNRTVSNATLNREYQLFVEYFGTSKADFYRFNQNAIQASFASEVEKKVLLEFLDQQY</sequence>
<feature type="binding site" evidence="9">
    <location>
        <position position="173"/>
    </location>
    <ligand>
        <name>substrate</name>
    </ligand>
</feature>
<evidence type="ECO:0000256" key="5">
    <source>
        <dbReference type="ARBA" id="ARBA00023080"/>
    </source>
</evidence>
<evidence type="ECO:0000313" key="12">
    <source>
        <dbReference type="Proteomes" id="UP000305785"/>
    </source>
</evidence>
<comment type="catalytic activity">
    <reaction evidence="7">
        <text>adenosine + H2O + H(+) = inosine + NH4(+)</text>
        <dbReference type="Rhea" id="RHEA:24408"/>
        <dbReference type="ChEBI" id="CHEBI:15377"/>
        <dbReference type="ChEBI" id="CHEBI:15378"/>
        <dbReference type="ChEBI" id="CHEBI:16335"/>
        <dbReference type="ChEBI" id="CHEBI:17596"/>
        <dbReference type="ChEBI" id="CHEBI:28938"/>
        <dbReference type="EC" id="3.5.4.4"/>
    </reaction>
    <physiologicalReaction direction="left-to-right" evidence="7">
        <dbReference type="Rhea" id="RHEA:24409"/>
    </physiologicalReaction>
</comment>
<comment type="function">
    <text evidence="9">Catalyzes the hydrolytic deamination of adenosine and 2-deoxyadenosine.</text>
</comment>
<evidence type="ECO:0000256" key="6">
    <source>
        <dbReference type="ARBA" id="ARBA00031852"/>
    </source>
</evidence>
<gene>
    <name evidence="9" type="primary">add</name>
    <name evidence="11" type="ORF">FAJ36_07565</name>
</gene>
<feature type="binding site" evidence="9">
    <location>
        <position position="200"/>
    </location>
    <ligand>
        <name>Zn(2+)</name>
        <dbReference type="ChEBI" id="CHEBI:29105"/>
        <note>catalytic</note>
    </ligand>
</feature>
<name>A0A4T2GZC5_STRSU</name>
<organism evidence="11 12">
    <name type="scientific">Streptococcus suis</name>
    <dbReference type="NCBI Taxonomy" id="1307"/>
    <lineage>
        <taxon>Bacteria</taxon>
        <taxon>Bacillati</taxon>
        <taxon>Bacillota</taxon>
        <taxon>Bacilli</taxon>
        <taxon>Lactobacillales</taxon>
        <taxon>Streptococcaceae</taxon>
        <taxon>Streptococcus</taxon>
    </lineage>
</organism>